<dbReference type="AlphaFoldDB" id="A0A3M7T5N5"/>
<keyword evidence="2" id="KW-1185">Reference proteome</keyword>
<proteinExistence type="predicted"/>
<dbReference type="Proteomes" id="UP000276133">
    <property type="component" value="Unassembled WGS sequence"/>
</dbReference>
<sequence length="118" mass="13836">MDNKIKNLSTNQTYMIVHGQLSGKVKFMKSKSQILFEILTVTFHHFAFRPNLVASHGDNAEYLKLKIQKNRDNMIKNSWKTWFCDQTLITHFVEFFCVELHKAQLNALNLFSPTPDFI</sequence>
<evidence type="ECO:0000313" key="2">
    <source>
        <dbReference type="Proteomes" id="UP000276133"/>
    </source>
</evidence>
<reference evidence="1 2" key="1">
    <citation type="journal article" date="2018" name="Sci. Rep.">
        <title>Genomic signatures of local adaptation to the degree of environmental predictability in rotifers.</title>
        <authorList>
            <person name="Franch-Gras L."/>
            <person name="Hahn C."/>
            <person name="Garcia-Roger E.M."/>
            <person name="Carmona M.J."/>
            <person name="Serra M."/>
            <person name="Gomez A."/>
        </authorList>
    </citation>
    <scope>NUCLEOTIDE SEQUENCE [LARGE SCALE GENOMIC DNA]</scope>
    <source>
        <strain evidence="1">HYR1</strain>
    </source>
</reference>
<dbReference type="EMBL" id="REGN01000243">
    <property type="protein sequence ID" value="RNA43281.1"/>
    <property type="molecule type" value="Genomic_DNA"/>
</dbReference>
<name>A0A3M7T5N5_BRAPC</name>
<comment type="caution">
    <text evidence="1">The sequence shown here is derived from an EMBL/GenBank/DDBJ whole genome shotgun (WGS) entry which is preliminary data.</text>
</comment>
<gene>
    <name evidence="1" type="ORF">BpHYR1_028720</name>
</gene>
<protein>
    <submittedName>
        <fullName evidence="1">Uncharacterized protein</fullName>
    </submittedName>
</protein>
<organism evidence="1 2">
    <name type="scientific">Brachionus plicatilis</name>
    <name type="common">Marine rotifer</name>
    <name type="synonym">Brachionus muelleri</name>
    <dbReference type="NCBI Taxonomy" id="10195"/>
    <lineage>
        <taxon>Eukaryota</taxon>
        <taxon>Metazoa</taxon>
        <taxon>Spiralia</taxon>
        <taxon>Gnathifera</taxon>
        <taxon>Rotifera</taxon>
        <taxon>Eurotatoria</taxon>
        <taxon>Monogononta</taxon>
        <taxon>Pseudotrocha</taxon>
        <taxon>Ploima</taxon>
        <taxon>Brachionidae</taxon>
        <taxon>Brachionus</taxon>
    </lineage>
</organism>
<accession>A0A3M7T5N5</accession>
<evidence type="ECO:0000313" key="1">
    <source>
        <dbReference type="EMBL" id="RNA43281.1"/>
    </source>
</evidence>